<evidence type="ECO:0000256" key="3">
    <source>
        <dbReference type="ARBA" id="ARBA00022917"/>
    </source>
</evidence>
<evidence type="ECO:0000256" key="4">
    <source>
        <dbReference type="SAM" id="MobiDB-lite"/>
    </source>
</evidence>
<dbReference type="InterPro" id="IPR014038">
    <property type="entry name" value="EF1B_bsu/dsu_GNE"/>
</dbReference>
<evidence type="ECO:0000256" key="1">
    <source>
        <dbReference type="ARBA" id="ARBA00007411"/>
    </source>
</evidence>
<keyword evidence="3" id="KW-0648">Protein biosynthesis</keyword>
<dbReference type="InterPro" id="IPR014717">
    <property type="entry name" value="Transl_elong_EF1B/ribsomal_bS6"/>
</dbReference>
<dbReference type="Pfam" id="PF00736">
    <property type="entry name" value="EF1_GNE"/>
    <property type="match status" value="1"/>
</dbReference>
<proteinExistence type="inferred from homology"/>
<dbReference type="Gene3D" id="3.30.70.60">
    <property type="match status" value="1"/>
</dbReference>
<feature type="compositionally biased region" description="Acidic residues" evidence="4">
    <location>
        <begin position="83"/>
        <end position="95"/>
    </location>
</feature>
<evidence type="ECO:0000256" key="2">
    <source>
        <dbReference type="ARBA" id="ARBA00022768"/>
    </source>
</evidence>
<gene>
    <name evidence="6" type="ORF">MAR_005120</name>
</gene>
<dbReference type="InterPro" id="IPR049720">
    <property type="entry name" value="EF1B_bsu/dsu"/>
</dbReference>
<name>A0ABY7EYP6_MYAAR</name>
<feature type="domain" description="Translation elongation factor EF1B beta/delta subunit guanine nucleotide exchange" evidence="5">
    <location>
        <begin position="105"/>
        <end position="165"/>
    </location>
</feature>
<evidence type="ECO:0000313" key="7">
    <source>
        <dbReference type="Proteomes" id="UP001164746"/>
    </source>
</evidence>
<sequence length="165" mass="17780">MAHPLLFDSTWTQQWKYESAEAYYQQVLSGASGSPAGKGSSEAASADITALVKKLEARVVALEKSAGGSSQSAPTPAESKPADDDDDDDFDPFGDDSEKPALIAKSSLLIDVKPWDDETDMKELERLVRTVEMDGLLWGAAKLVPVGYGIKKLQINALFAITPYL</sequence>
<dbReference type="Proteomes" id="UP001164746">
    <property type="component" value="Chromosome 9"/>
</dbReference>
<dbReference type="EMBL" id="CP111020">
    <property type="protein sequence ID" value="WAR15015.1"/>
    <property type="molecule type" value="Genomic_DNA"/>
</dbReference>
<evidence type="ECO:0000259" key="5">
    <source>
        <dbReference type="SMART" id="SM00888"/>
    </source>
</evidence>
<dbReference type="PANTHER" id="PTHR11595:SF21">
    <property type="entry name" value="ELONGATION FACTOR 1-BETA"/>
    <property type="match status" value="1"/>
</dbReference>
<accession>A0ABY7EYP6</accession>
<evidence type="ECO:0000313" key="6">
    <source>
        <dbReference type="EMBL" id="WAR15015.1"/>
    </source>
</evidence>
<dbReference type="InterPro" id="IPR036219">
    <property type="entry name" value="eEF-1beta-like_sf"/>
</dbReference>
<reference evidence="6" key="1">
    <citation type="submission" date="2022-11" db="EMBL/GenBank/DDBJ databases">
        <title>Centuries of genome instability and evolution in soft-shell clam transmissible cancer (bioRxiv).</title>
        <authorList>
            <person name="Hart S.F.M."/>
            <person name="Yonemitsu M.A."/>
            <person name="Giersch R.M."/>
            <person name="Beal B.F."/>
            <person name="Arriagada G."/>
            <person name="Davis B.W."/>
            <person name="Ostrander E.A."/>
            <person name="Goff S.P."/>
            <person name="Metzger M.J."/>
        </authorList>
    </citation>
    <scope>NUCLEOTIDE SEQUENCE</scope>
    <source>
        <strain evidence="6">MELC-2E11</strain>
        <tissue evidence="6">Siphon/mantle</tissue>
    </source>
</reference>
<comment type="similarity">
    <text evidence="1">Belongs to the EF-1-beta/EF-1-delta family.</text>
</comment>
<keyword evidence="2" id="KW-0251">Elongation factor</keyword>
<protein>
    <submittedName>
        <fullName evidence="6">EF1D-like protein</fullName>
    </submittedName>
</protein>
<dbReference type="PANTHER" id="PTHR11595">
    <property type="entry name" value="EF-HAND AND COILED-COIL DOMAIN-CONTAINING FAMILY MEMBER"/>
    <property type="match status" value="1"/>
</dbReference>
<dbReference type="CDD" id="cd00292">
    <property type="entry name" value="EF1B"/>
    <property type="match status" value="1"/>
</dbReference>
<dbReference type="SMART" id="SM00888">
    <property type="entry name" value="EF1_GNE"/>
    <property type="match status" value="1"/>
</dbReference>
<feature type="region of interest" description="Disordered" evidence="4">
    <location>
        <begin position="63"/>
        <end position="101"/>
    </location>
</feature>
<keyword evidence="7" id="KW-1185">Reference proteome</keyword>
<organism evidence="6 7">
    <name type="scientific">Mya arenaria</name>
    <name type="common">Soft-shell clam</name>
    <dbReference type="NCBI Taxonomy" id="6604"/>
    <lineage>
        <taxon>Eukaryota</taxon>
        <taxon>Metazoa</taxon>
        <taxon>Spiralia</taxon>
        <taxon>Lophotrochozoa</taxon>
        <taxon>Mollusca</taxon>
        <taxon>Bivalvia</taxon>
        <taxon>Autobranchia</taxon>
        <taxon>Heteroconchia</taxon>
        <taxon>Euheterodonta</taxon>
        <taxon>Imparidentia</taxon>
        <taxon>Neoheterodontei</taxon>
        <taxon>Myida</taxon>
        <taxon>Myoidea</taxon>
        <taxon>Myidae</taxon>
        <taxon>Mya</taxon>
    </lineage>
</organism>
<dbReference type="SUPFAM" id="SSF54984">
    <property type="entry name" value="eEF-1beta-like"/>
    <property type="match status" value="1"/>
</dbReference>